<feature type="non-terminal residue" evidence="2">
    <location>
        <position position="1"/>
    </location>
</feature>
<name>A0A6P8B607_PYRGI</name>
<sequence>TQLPKKPIYNVTFIQQVAKNLKSISCETTQALTMKLSTILATAATLALGPSFVFATCKEAGSAQTCGTKATTKGGI</sequence>
<dbReference type="KEGG" id="pgri:PgNI_05350"/>
<gene>
    <name evidence="2" type="ORF">PgNI_05350</name>
</gene>
<keyword evidence="1" id="KW-1185">Reference proteome</keyword>
<proteinExistence type="predicted"/>
<reference evidence="1 2" key="1">
    <citation type="journal article" date="2019" name="Mol. Biol. Evol.">
        <title>Blast fungal genomes show frequent chromosomal changes, gene gains and losses, and effector gene turnover.</title>
        <authorList>
            <person name="Gomez Luciano L.B."/>
            <person name="Jason Tsai I."/>
            <person name="Chuma I."/>
            <person name="Tosa Y."/>
            <person name="Chen Y.H."/>
            <person name="Li J.Y."/>
            <person name="Li M.Y."/>
            <person name="Jade Lu M.Y."/>
            <person name="Nakayashiki H."/>
            <person name="Li W.H."/>
        </authorList>
    </citation>
    <scope>NUCLEOTIDE SEQUENCE [LARGE SCALE GENOMIC DNA]</scope>
    <source>
        <strain evidence="1 2">NI907</strain>
    </source>
</reference>
<accession>A0A6P8B607</accession>
<dbReference type="GeneID" id="41960292"/>
<evidence type="ECO:0000313" key="1">
    <source>
        <dbReference type="Proteomes" id="UP000515153"/>
    </source>
</evidence>
<protein>
    <submittedName>
        <fullName evidence="2">Uncharacterized protein</fullName>
    </submittedName>
</protein>
<evidence type="ECO:0000313" key="2">
    <source>
        <dbReference type="RefSeq" id="XP_030982449.1"/>
    </source>
</evidence>
<dbReference type="Proteomes" id="UP000515153">
    <property type="component" value="Chromosome I"/>
</dbReference>
<feature type="non-terminal residue" evidence="2">
    <location>
        <position position="76"/>
    </location>
</feature>
<reference evidence="2" key="2">
    <citation type="submission" date="2019-10" db="EMBL/GenBank/DDBJ databases">
        <authorList>
            <consortium name="NCBI Genome Project"/>
        </authorList>
    </citation>
    <scope>NUCLEOTIDE SEQUENCE</scope>
    <source>
        <strain evidence="2">NI907</strain>
    </source>
</reference>
<organism evidence="1 2">
    <name type="scientific">Pyricularia grisea</name>
    <name type="common">Crabgrass-specific blast fungus</name>
    <name type="synonym">Magnaporthe grisea</name>
    <dbReference type="NCBI Taxonomy" id="148305"/>
    <lineage>
        <taxon>Eukaryota</taxon>
        <taxon>Fungi</taxon>
        <taxon>Dikarya</taxon>
        <taxon>Ascomycota</taxon>
        <taxon>Pezizomycotina</taxon>
        <taxon>Sordariomycetes</taxon>
        <taxon>Sordariomycetidae</taxon>
        <taxon>Magnaporthales</taxon>
        <taxon>Pyriculariaceae</taxon>
        <taxon>Pyricularia</taxon>
    </lineage>
</organism>
<dbReference type="AlphaFoldDB" id="A0A6P8B607"/>
<dbReference type="RefSeq" id="XP_030982449.1">
    <property type="nucleotide sequence ID" value="XM_031125383.1"/>
</dbReference>
<reference evidence="2" key="3">
    <citation type="submission" date="2025-08" db="UniProtKB">
        <authorList>
            <consortium name="RefSeq"/>
        </authorList>
    </citation>
    <scope>IDENTIFICATION</scope>
    <source>
        <strain evidence="2">NI907</strain>
    </source>
</reference>